<sequence length="432" mass="45794">MAAEAQEAPTVRVGGYFRAYYGYTQQNGQAPTNVSMGGLSGGPNDSNAQLGNTFASARNGHNDFSTDAEVHVFVNGKTANGLTYGAVIEIEFDSSEGTVRSDARRAFSRKTGAAIDEMYAFIASPTLGQIRFGDEDGPFGGLMNVGWVSNFGTGGAYGDFESFIVRPTRTGTTPGSVGDNTKIIYLSPQFFGFDFGLSYAANEGEGEDTGCLNSFASLNCDRVYAATGIAGNGRSHDQPGRMNEIQWAARWRGSVAGVGLAVGASGMFSQVVRDISATGVITRNLRNPELYQVGAQATYMGFTVGGGYMWGNTNYYYIPTLRGDKDMSMFFGGASYTAGPFTVGANFYSGQYAGTAFTPANANGQRRWAYSIGATYRLAPGLDLLAEFVRQEMKEPGVSALIPTGNLAPGSSGDVRDRGKASVFLTGIRLAF</sequence>
<protein>
    <submittedName>
        <fullName evidence="2">Porin</fullName>
    </submittedName>
</protein>
<reference evidence="2 3" key="1">
    <citation type="submission" date="2021-12" db="EMBL/GenBank/DDBJ databases">
        <title>Siccirubricoccus leaddurans sp. nov., a high concentration Zn2+ tolerance bacterium.</title>
        <authorList>
            <person name="Cao Y."/>
        </authorList>
    </citation>
    <scope>NUCLEOTIDE SEQUENCE [LARGE SCALE GENOMIC DNA]</scope>
    <source>
        <strain evidence="2 3">KC 17139</strain>
    </source>
</reference>
<dbReference type="EMBL" id="JAFIRR010000192">
    <property type="protein sequence ID" value="MCO6419428.1"/>
    <property type="molecule type" value="Genomic_DNA"/>
</dbReference>
<dbReference type="Proteomes" id="UP001523392">
    <property type="component" value="Unassembled WGS sequence"/>
</dbReference>
<comment type="caution">
    <text evidence="2">The sequence shown here is derived from an EMBL/GenBank/DDBJ whole genome shotgun (WGS) entry which is preliminary data.</text>
</comment>
<dbReference type="Gene3D" id="2.40.160.10">
    <property type="entry name" value="Porin"/>
    <property type="match status" value="1"/>
</dbReference>
<name>A0ABT1DBW9_9PROT</name>
<evidence type="ECO:0000313" key="2">
    <source>
        <dbReference type="EMBL" id="MCO6419428.1"/>
    </source>
</evidence>
<accession>A0ABT1DBW9</accession>
<evidence type="ECO:0000313" key="3">
    <source>
        <dbReference type="Proteomes" id="UP001523392"/>
    </source>
</evidence>
<feature type="domain" description="Porin" evidence="1">
    <location>
        <begin position="2"/>
        <end position="392"/>
    </location>
</feature>
<gene>
    <name evidence="2" type="ORF">JYK14_25170</name>
</gene>
<proteinExistence type="predicted"/>
<evidence type="ECO:0000259" key="1">
    <source>
        <dbReference type="Pfam" id="PF13609"/>
    </source>
</evidence>
<keyword evidence="3" id="KW-1185">Reference proteome</keyword>
<dbReference type="InterPro" id="IPR023614">
    <property type="entry name" value="Porin_dom_sf"/>
</dbReference>
<dbReference type="Pfam" id="PF13609">
    <property type="entry name" value="Porin_4"/>
    <property type="match status" value="1"/>
</dbReference>
<dbReference type="InterPro" id="IPR033900">
    <property type="entry name" value="Gram_neg_porin_domain"/>
</dbReference>
<dbReference type="SUPFAM" id="SSF56935">
    <property type="entry name" value="Porins"/>
    <property type="match status" value="1"/>
</dbReference>
<dbReference type="InterPro" id="IPR017868">
    <property type="entry name" value="Filamin/ABP280_repeat-like"/>
</dbReference>
<dbReference type="PROSITE" id="PS50194">
    <property type="entry name" value="FILAMIN_REPEAT"/>
    <property type="match status" value="1"/>
</dbReference>
<organism evidence="2 3">
    <name type="scientific">Siccirubricoccus soli</name>
    <dbReference type="NCBI Taxonomy" id="2899147"/>
    <lineage>
        <taxon>Bacteria</taxon>
        <taxon>Pseudomonadati</taxon>
        <taxon>Pseudomonadota</taxon>
        <taxon>Alphaproteobacteria</taxon>
        <taxon>Acetobacterales</taxon>
        <taxon>Roseomonadaceae</taxon>
        <taxon>Siccirubricoccus</taxon>
    </lineage>
</organism>